<proteinExistence type="predicted"/>
<comment type="caution">
    <text evidence="1">The sequence shown here is derived from an EMBL/GenBank/DDBJ whole genome shotgun (WGS) entry which is preliminary data.</text>
</comment>
<dbReference type="GO" id="GO:0046872">
    <property type="term" value="F:metal ion binding"/>
    <property type="evidence" value="ECO:0007669"/>
    <property type="project" value="InterPro"/>
</dbReference>
<reference evidence="1" key="1">
    <citation type="submission" date="2019-08" db="EMBL/GenBank/DDBJ databases">
        <authorList>
            <person name="Kucharzyk K."/>
            <person name="Murdoch R.W."/>
            <person name="Higgins S."/>
            <person name="Loffler F."/>
        </authorList>
    </citation>
    <scope>NUCLEOTIDE SEQUENCE</scope>
</reference>
<dbReference type="Gene3D" id="3.30.70.100">
    <property type="match status" value="1"/>
</dbReference>
<accession>A0A644VUB3</accession>
<gene>
    <name evidence="1" type="ORF">SDC9_40220</name>
</gene>
<organism evidence="1">
    <name type="scientific">bioreactor metagenome</name>
    <dbReference type="NCBI Taxonomy" id="1076179"/>
    <lineage>
        <taxon>unclassified sequences</taxon>
        <taxon>metagenomes</taxon>
        <taxon>ecological metagenomes</taxon>
    </lineage>
</organism>
<protein>
    <recommendedName>
        <fullName evidence="2">HMA domain-containing protein</fullName>
    </recommendedName>
</protein>
<evidence type="ECO:0000313" key="1">
    <source>
        <dbReference type="EMBL" id="MPL94072.1"/>
    </source>
</evidence>
<evidence type="ECO:0008006" key="2">
    <source>
        <dbReference type="Google" id="ProtNLM"/>
    </source>
</evidence>
<dbReference type="AlphaFoldDB" id="A0A644VUB3"/>
<dbReference type="InterPro" id="IPR006121">
    <property type="entry name" value="HMA_dom"/>
</dbReference>
<name>A0A644VUB3_9ZZZZ</name>
<dbReference type="InterPro" id="IPR036163">
    <property type="entry name" value="HMA_dom_sf"/>
</dbReference>
<dbReference type="SUPFAM" id="SSF55008">
    <property type="entry name" value="HMA, heavy metal-associated domain"/>
    <property type="match status" value="1"/>
</dbReference>
<dbReference type="CDD" id="cd00371">
    <property type="entry name" value="HMA"/>
    <property type="match status" value="1"/>
</dbReference>
<sequence>MEPWADTFTGTSSAATAEPVPLHHHRSIARCTESFWEALSEVCSKETKREMRTIIRVERANCCVFNNSINREIASINGVYGVNVDNYKNEVTIDHTDEVNFPELFAKLRESGYNPLEEEKYLKNNYNERDYDGLFQE</sequence>
<dbReference type="EMBL" id="VSSQ01000413">
    <property type="protein sequence ID" value="MPL94072.1"/>
    <property type="molecule type" value="Genomic_DNA"/>
</dbReference>